<dbReference type="InterPro" id="IPR027417">
    <property type="entry name" value="P-loop_NTPase"/>
</dbReference>
<feature type="compositionally biased region" description="Low complexity" evidence="1">
    <location>
        <begin position="374"/>
        <end position="418"/>
    </location>
</feature>
<dbReference type="Proteomes" id="UP000003751">
    <property type="component" value="Unassembled WGS sequence"/>
</dbReference>
<feature type="compositionally biased region" description="Acidic residues" evidence="1">
    <location>
        <begin position="324"/>
        <end position="334"/>
    </location>
</feature>
<feature type="compositionally biased region" description="Polar residues" evidence="1">
    <location>
        <begin position="305"/>
        <end position="317"/>
    </location>
</feature>
<evidence type="ECO:0000259" key="2">
    <source>
        <dbReference type="Pfam" id="PF13614"/>
    </source>
</evidence>
<accession>E7QNW8</accession>
<protein>
    <submittedName>
        <fullName evidence="3">Cell division ATPase MinD</fullName>
    </submittedName>
</protein>
<evidence type="ECO:0000313" key="3">
    <source>
        <dbReference type="EMBL" id="EFW93621.1"/>
    </source>
</evidence>
<dbReference type="PATRIC" id="fig|797209.4.peg.124"/>
<keyword evidence="3" id="KW-0132">Cell division</keyword>
<dbReference type="eggNOG" id="arCOG00589">
    <property type="taxonomic scope" value="Archaea"/>
</dbReference>
<dbReference type="PANTHER" id="PTHR43384">
    <property type="entry name" value="SEPTUM SITE-DETERMINING PROTEIN MIND HOMOLOG, CHLOROPLASTIC-RELATED"/>
    <property type="match status" value="1"/>
</dbReference>
<name>E7QNW8_HALPU</name>
<dbReference type="PANTHER" id="PTHR43384:SF10">
    <property type="entry name" value="ATPASE INVOLVED IN CHROMOSOME PARTITIONING, PARA_MIND FAMILY"/>
    <property type="match status" value="1"/>
</dbReference>
<dbReference type="AlphaFoldDB" id="E7QNW8"/>
<dbReference type="Gene3D" id="3.40.50.300">
    <property type="entry name" value="P-loop containing nucleotide triphosphate hydrolases"/>
    <property type="match status" value="1"/>
</dbReference>
<dbReference type="GO" id="GO:0005829">
    <property type="term" value="C:cytosol"/>
    <property type="evidence" value="ECO:0007669"/>
    <property type="project" value="TreeGrafter"/>
</dbReference>
<dbReference type="STRING" id="797209.GCA_000376445_02061"/>
<feature type="compositionally biased region" description="Low complexity" evidence="1">
    <location>
        <begin position="445"/>
        <end position="472"/>
    </location>
</feature>
<sequence length="568" mass="58883">MGKTTTAINLGAMLAAADHEVIVVDTDLGMANVGGYLDFEVDGATLHEVLSGDADVEDAVYHAPGDIDVLPSSTDIYTFAQSQTAQLQRVVADLTEDYEYVLLDTGAGISYDTILPLSLADEVLLVTTPDVAAVRDTAKTAELTDRVEGTVGGAVLTQRGNDILNADNVEGTLDAEVLTVVPDDETVPMGIDAGRPLAAFSPNSPAATAYRELANILTGETETPELSGEPSTAEAAVPSLADAEFELGTAPDEEPSAAASNPGPETSSEEADEATPWNADSSKSDPAKPDPPSAESDPTAESDSDATPASHATSTSPVAPVSNDDPDTDFEPPVEPDLKAAELGMDVSTDERESSSSDSGPAADSDSRSDSRPEPAASESASESTASDSTLEPEPESTPSDSGPEPTESSSETSAPETDPVHDLIDRRVIKTGDDPLEPANGENGPAADDATPADPGAADATTEDSTTADSTTTDRDGSNEFDTVLSDHDETRAETTSKDAAQSSPDLPDEIVEAEPNDDDEVEAVPFQGEPVRPDLNDDVDEDEGNEDEDADKETNGLFGRIGSLFR</sequence>
<feature type="compositionally biased region" description="Acidic residues" evidence="1">
    <location>
        <begin position="538"/>
        <end position="553"/>
    </location>
</feature>
<dbReference type="SUPFAM" id="SSF52540">
    <property type="entry name" value="P-loop containing nucleoside triphosphate hydrolases"/>
    <property type="match status" value="1"/>
</dbReference>
<keyword evidence="3" id="KW-0131">Cell cycle</keyword>
<dbReference type="InterPro" id="IPR050625">
    <property type="entry name" value="ParA/MinD_ATPase"/>
</dbReference>
<gene>
    <name evidence="3" type="ORF">ZOD2009_00720</name>
</gene>
<feature type="compositionally biased region" description="Acidic residues" evidence="1">
    <location>
        <begin position="508"/>
        <end position="524"/>
    </location>
</feature>
<organism evidence="3 4">
    <name type="scientific">Haladaptatus paucihalophilus DX253</name>
    <dbReference type="NCBI Taxonomy" id="797209"/>
    <lineage>
        <taxon>Archaea</taxon>
        <taxon>Methanobacteriati</taxon>
        <taxon>Methanobacteriota</taxon>
        <taxon>Stenosarchaea group</taxon>
        <taxon>Halobacteria</taxon>
        <taxon>Halobacteriales</taxon>
        <taxon>Haladaptataceae</taxon>
        <taxon>Haladaptatus</taxon>
    </lineage>
</organism>
<dbReference type="GO" id="GO:0051782">
    <property type="term" value="P:negative regulation of cell division"/>
    <property type="evidence" value="ECO:0007669"/>
    <property type="project" value="TreeGrafter"/>
</dbReference>
<feature type="domain" description="AAA" evidence="2">
    <location>
        <begin position="2"/>
        <end position="136"/>
    </location>
</feature>
<dbReference type="InterPro" id="IPR025669">
    <property type="entry name" value="AAA_dom"/>
</dbReference>
<feature type="compositionally biased region" description="Basic and acidic residues" evidence="1">
    <location>
        <begin position="486"/>
        <end position="498"/>
    </location>
</feature>
<feature type="compositionally biased region" description="Basic and acidic residues" evidence="1">
    <location>
        <begin position="419"/>
        <end position="434"/>
    </location>
</feature>
<feature type="region of interest" description="Disordered" evidence="1">
    <location>
        <begin position="251"/>
        <end position="568"/>
    </location>
</feature>
<evidence type="ECO:0000256" key="1">
    <source>
        <dbReference type="SAM" id="MobiDB-lite"/>
    </source>
</evidence>
<dbReference type="GO" id="GO:0051301">
    <property type="term" value="P:cell division"/>
    <property type="evidence" value="ECO:0007669"/>
    <property type="project" value="UniProtKB-KW"/>
</dbReference>
<evidence type="ECO:0000313" key="4">
    <source>
        <dbReference type="Proteomes" id="UP000003751"/>
    </source>
</evidence>
<dbReference type="GO" id="GO:0005524">
    <property type="term" value="F:ATP binding"/>
    <property type="evidence" value="ECO:0007669"/>
    <property type="project" value="TreeGrafter"/>
</dbReference>
<proteinExistence type="predicted"/>
<dbReference type="GO" id="GO:0016887">
    <property type="term" value="F:ATP hydrolysis activity"/>
    <property type="evidence" value="ECO:0007669"/>
    <property type="project" value="TreeGrafter"/>
</dbReference>
<dbReference type="GO" id="GO:0009898">
    <property type="term" value="C:cytoplasmic side of plasma membrane"/>
    <property type="evidence" value="ECO:0007669"/>
    <property type="project" value="TreeGrafter"/>
</dbReference>
<dbReference type="Pfam" id="PF13614">
    <property type="entry name" value="AAA_31"/>
    <property type="match status" value="1"/>
</dbReference>
<dbReference type="EMBL" id="AEMG01000002">
    <property type="protein sequence ID" value="EFW93621.1"/>
    <property type="molecule type" value="Genomic_DNA"/>
</dbReference>
<reference evidence="3 4" key="1">
    <citation type="journal article" date="2014" name="ISME J.">
        <title>Trehalose/2-sulfotrehalose biosynthesis and glycine-betaine uptake are widely spread mechanisms for osmoadaptation in the Halobacteriales.</title>
        <authorList>
            <person name="Youssef N.H."/>
            <person name="Savage-Ashlock K.N."/>
            <person name="McCully A.L."/>
            <person name="Luedtke B."/>
            <person name="Shaw E.I."/>
            <person name="Hoff W.D."/>
            <person name="Elshahed M.S."/>
        </authorList>
    </citation>
    <scope>NUCLEOTIDE SEQUENCE [LARGE SCALE GENOMIC DNA]</scope>
    <source>
        <strain evidence="3 4">DX253</strain>
    </source>
</reference>
<comment type="caution">
    <text evidence="3">The sequence shown here is derived from an EMBL/GenBank/DDBJ whole genome shotgun (WGS) entry which is preliminary data.</text>
</comment>